<evidence type="ECO:0000313" key="1">
    <source>
        <dbReference type="EMBL" id="KAJ9100261.1"/>
    </source>
</evidence>
<name>A0ACC2VNA4_9TREE</name>
<comment type="caution">
    <text evidence="1">The sequence shown here is derived from an EMBL/GenBank/DDBJ whole genome shotgun (WGS) entry which is preliminary data.</text>
</comment>
<evidence type="ECO:0000313" key="2">
    <source>
        <dbReference type="Proteomes" id="UP001241377"/>
    </source>
</evidence>
<accession>A0ACC2VNA4</accession>
<keyword evidence="2" id="KW-1185">Reference proteome</keyword>
<organism evidence="1 2">
    <name type="scientific">Naganishia cerealis</name>
    <dbReference type="NCBI Taxonomy" id="610337"/>
    <lineage>
        <taxon>Eukaryota</taxon>
        <taxon>Fungi</taxon>
        <taxon>Dikarya</taxon>
        <taxon>Basidiomycota</taxon>
        <taxon>Agaricomycotina</taxon>
        <taxon>Tremellomycetes</taxon>
        <taxon>Filobasidiales</taxon>
        <taxon>Filobasidiaceae</taxon>
        <taxon>Naganishia</taxon>
    </lineage>
</organism>
<proteinExistence type="predicted"/>
<reference evidence="1" key="1">
    <citation type="submission" date="2023-04" db="EMBL/GenBank/DDBJ databases">
        <title>Draft Genome sequencing of Naganishia species isolated from polar environments using Oxford Nanopore Technology.</title>
        <authorList>
            <person name="Leo P."/>
            <person name="Venkateswaran K."/>
        </authorList>
    </citation>
    <scope>NUCLEOTIDE SEQUENCE</scope>
    <source>
        <strain evidence="1">MNA-CCFEE 5261</strain>
    </source>
</reference>
<gene>
    <name evidence="1" type="ORF">QFC19_005614</name>
</gene>
<sequence length="739" mass="83410">MDDPTQELVNSDANANATQPDHSVLSDTQRDRSVTPSVDEESDRRAENEPSAAAKPKRKRLTLQERLALAAKGKKNSNADGTADPPVSVSASKSASASASSASTVGDTQTHANTTAHTTHTPPQTQTSMQPNASDPSHSPSMHTSNLTPAAQTAIYPEYEALKKKYDSLVEENRQLKLAPKPQSNKELIAKIDKQNITIEQLRQEGEALSLKELKLNETIKKLRSHNSNLESSLRDYASKDEDSNVKMVQMEQVLKTHLVKSIDQWVEKYEEMKRNLEETSAALGAIREQHWEDKYKELQQLYETELWEKKQALKEVSDLTIQFDMAKKQRDLDSESKNTIIAELKRELQGKTKEKTEEISRLERKIELLRLQSEGGHHFESEDSSQVKQIDYSEFLKLSENHHNLQQQYLSSQENWKLIESNLVAKIDTLTVSIESLKKSKTKLSLDLRILQANLSSKSDELDTVLNEAKKMRGTIDDLNFQIQLKDETIADLEDKLGKIQEIHNKERTSLMQKISKLSEKKEVDNSRNMHLNLDPVLRPTMSPRNNSWTEIRLGESCTTPLMSRHTSLVFIHQNPSLTSFDVADDTFDDTSLGAIEVGETSNHVPSSASFTGKMPTLSLTLSGGNNIQLINKMSSTIRRLEIELVTIREESAQLAEEKEQLQQELLTKIKLSNENDSLKEEIANLQLQLAEKDDQAQTMLELIGEKSERVAELEADVEDLRGLCKLQVQQMMEIQGK</sequence>
<dbReference type="EMBL" id="JASBWR010000064">
    <property type="protein sequence ID" value="KAJ9100261.1"/>
    <property type="molecule type" value="Genomic_DNA"/>
</dbReference>
<protein>
    <submittedName>
        <fullName evidence="1">Uncharacterized protein</fullName>
    </submittedName>
</protein>
<dbReference type="Proteomes" id="UP001241377">
    <property type="component" value="Unassembled WGS sequence"/>
</dbReference>